<keyword evidence="4" id="KW-0418">Kinase</keyword>
<feature type="domain" description="Signal transduction histidine kinase dimerisation/phosphoacceptor" evidence="7">
    <location>
        <begin position="43"/>
        <end position="70"/>
    </location>
</feature>
<evidence type="ECO:0000256" key="4">
    <source>
        <dbReference type="ARBA" id="ARBA00022777"/>
    </source>
</evidence>
<evidence type="ECO:0000256" key="3">
    <source>
        <dbReference type="ARBA" id="ARBA00022679"/>
    </source>
</evidence>
<feature type="compositionally biased region" description="Polar residues" evidence="6">
    <location>
        <begin position="1"/>
        <end position="10"/>
    </location>
</feature>
<name>A0ABM7YUY3_NOSCO</name>
<protein>
    <recommendedName>
        <fullName evidence="2">histidine kinase</fullName>
        <ecNumber evidence="2">2.7.13.3</ecNumber>
    </recommendedName>
</protein>
<feature type="region of interest" description="Disordered" evidence="6">
    <location>
        <begin position="1"/>
        <end position="32"/>
    </location>
</feature>
<reference evidence="8" key="1">
    <citation type="submission" date="2022-04" db="EMBL/GenBank/DDBJ databases">
        <title>Complete genome sequence of a cyanobacterium, Nostoc sp. SO-36, isolated in Antarctica.</title>
        <authorList>
            <person name="Kanesaki Y."/>
            <person name="Effendi D."/>
            <person name="Sakamoto T."/>
            <person name="Ohtani S."/>
            <person name="Awai K."/>
        </authorList>
    </citation>
    <scope>NUCLEOTIDE SEQUENCE</scope>
    <source>
        <strain evidence="8">SO-36</strain>
    </source>
</reference>
<dbReference type="Gene3D" id="1.10.287.130">
    <property type="match status" value="1"/>
</dbReference>
<evidence type="ECO:0000259" key="7">
    <source>
        <dbReference type="Pfam" id="PF00512"/>
    </source>
</evidence>
<accession>A0ABM7YUY3</accession>
<dbReference type="InterPro" id="IPR036097">
    <property type="entry name" value="HisK_dim/P_sf"/>
</dbReference>
<dbReference type="SUPFAM" id="SSF47384">
    <property type="entry name" value="Homodimeric domain of signal transducing histidine kinase"/>
    <property type="match status" value="1"/>
</dbReference>
<sequence length="71" mass="8133">MTSAVGSQIGQFMERKRAEQEREQLLEQERAAREAAETANRIKDDFLAVLSHELRSPLNPILGWARLLRSL</sequence>
<keyword evidence="5" id="KW-0902">Two-component regulatory system</keyword>
<dbReference type="EMBL" id="AP025732">
    <property type="protein sequence ID" value="BDI14439.1"/>
    <property type="molecule type" value="Genomic_DNA"/>
</dbReference>
<dbReference type="PANTHER" id="PTHR43711:SF1">
    <property type="entry name" value="HISTIDINE KINASE 1"/>
    <property type="match status" value="1"/>
</dbReference>
<keyword evidence="9" id="KW-1185">Reference proteome</keyword>
<feature type="compositionally biased region" description="Basic and acidic residues" evidence="6">
    <location>
        <begin position="13"/>
        <end position="32"/>
    </location>
</feature>
<dbReference type="Proteomes" id="UP001055453">
    <property type="component" value="Chromosome"/>
</dbReference>
<comment type="catalytic activity">
    <reaction evidence="1">
        <text>ATP + protein L-histidine = ADP + protein N-phospho-L-histidine.</text>
        <dbReference type="EC" id="2.7.13.3"/>
    </reaction>
</comment>
<dbReference type="PANTHER" id="PTHR43711">
    <property type="entry name" value="TWO-COMPONENT HISTIDINE KINASE"/>
    <property type="match status" value="1"/>
</dbReference>
<evidence type="ECO:0000256" key="5">
    <source>
        <dbReference type="ARBA" id="ARBA00023012"/>
    </source>
</evidence>
<evidence type="ECO:0000256" key="2">
    <source>
        <dbReference type="ARBA" id="ARBA00012438"/>
    </source>
</evidence>
<dbReference type="InterPro" id="IPR050736">
    <property type="entry name" value="Sensor_HK_Regulatory"/>
</dbReference>
<gene>
    <name evidence="8" type="ORF">ANSO36C_02410</name>
</gene>
<dbReference type="CDD" id="cd00082">
    <property type="entry name" value="HisKA"/>
    <property type="match status" value="1"/>
</dbReference>
<dbReference type="Pfam" id="PF00512">
    <property type="entry name" value="HisKA"/>
    <property type="match status" value="1"/>
</dbReference>
<dbReference type="InterPro" id="IPR003661">
    <property type="entry name" value="HisK_dim/P_dom"/>
</dbReference>
<evidence type="ECO:0000256" key="1">
    <source>
        <dbReference type="ARBA" id="ARBA00000085"/>
    </source>
</evidence>
<organism evidence="8 9">
    <name type="scientific">Nostoc cf. commune SO-36</name>
    <dbReference type="NCBI Taxonomy" id="449208"/>
    <lineage>
        <taxon>Bacteria</taxon>
        <taxon>Bacillati</taxon>
        <taxon>Cyanobacteriota</taxon>
        <taxon>Cyanophyceae</taxon>
        <taxon>Nostocales</taxon>
        <taxon>Nostocaceae</taxon>
        <taxon>Nostoc</taxon>
    </lineage>
</organism>
<evidence type="ECO:0000313" key="8">
    <source>
        <dbReference type="EMBL" id="BDI14439.1"/>
    </source>
</evidence>
<dbReference type="EC" id="2.7.13.3" evidence="2"/>
<proteinExistence type="predicted"/>
<evidence type="ECO:0000313" key="9">
    <source>
        <dbReference type="Proteomes" id="UP001055453"/>
    </source>
</evidence>
<keyword evidence="3" id="KW-0808">Transferase</keyword>
<evidence type="ECO:0000256" key="6">
    <source>
        <dbReference type="SAM" id="MobiDB-lite"/>
    </source>
</evidence>